<dbReference type="InterPro" id="IPR022643">
    <property type="entry name" value="De-COase2_C"/>
</dbReference>
<comment type="pathway">
    <text evidence="5 8">Amino-acid biosynthesis; L-lysine biosynthesis via DAP pathway; L-lysine from DL-2,6-diaminopimelate: step 1/1.</text>
</comment>
<dbReference type="NCBIfam" id="TIGR01048">
    <property type="entry name" value="lysA"/>
    <property type="match status" value="1"/>
</dbReference>
<dbReference type="Pfam" id="PF00278">
    <property type="entry name" value="Orn_DAP_Arg_deC"/>
    <property type="match status" value="1"/>
</dbReference>
<evidence type="ECO:0000256" key="7">
    <source>
        <dbReference type="PIRSR" id="PIRSR600183-50"/>
    </source>
</evidence>
<feature type="binding site" evidence="5">
    <location>
        <position position="332"/>
    </location>
    <ligand>
        <name>substrate</name>
    </ligand>
</feature>
<dbReference type="PANTHER" id="PTHR43727">
    <property type="entry name" value="DIAMINOPIMELATE DECARBOXYLASE"/>
    <property type="match status" value="1"/>
</dbReference>
<evidence type="ECO:0000256" key="6">
    <source>
        <dbReference type="NCBIfam" id="TIGR01048"/>
    </source>
</evidence>
<sequence length="440" mass="48404">MSVSFRVGGKTSLMPPLEVGGDGSLTIGGVEIEELAERYGTPLYGTDEGRLRMNYRRLRAAFEKWYPKFRVNYAIKANSNLSVISILRQEGAGADCSNMEEITLARMAGVPSSRIIYTGNYNSDEELREALESGVTVNLDDVDLLPRLLRHGTPEMLSFRVNPGVGAGSHPGLVVGGERSKFGVEEARVIDGYRMAKEAGVRRFGLHMMTGSNVLDPEYFPAATSKLLEIGERITRTLGVEFEFIDIGGGFGVPYRPEDKPLDIERVAEAVCSTVNHHLEGGGLSGQPYLTVEPGRFLVADTTILIGKVHHVKKTSNQVFVGTDIGMNTLIRPMLYGAYHHIYVLGKNQAELTQTVNITGQICENTDMLAVNRRIPHVEAGDLVVVTTVGAYGFSMSSQYNNRPRPAEVLVKNGEAEIIRQRENVFDLIQKQHIPPRLLS</sequence>
<feature type="domain" description="Orn/DAP/Arg decarboxylase 2 C-terminal" evidence="9">
    <location>
        <begin position="301"/>
        <end position="390"/>
    </location>
</feature>
<keyword evidence="2 5" id="KW-0210">Decarboxylase</keyword>
<keyword evidence="5" id="KW-0028">Amino-acid biosynthesis</keyword>
<evidence type="ECO:0000313" key="12">
    <source>
        <dbReference type="Proteomes" id="UP000241284"/>
    </source>
</evidence>
<feature type="domain" description="Orn/DAP/Arg decarboxylase 2 N-terminal" evidence="10">
    <location>
        <begin position="59"/>
        <end position="300"/>
    </location>
</feature>
<feature type="binding site" evidence="5">
    <location>
        <position position="250"/>
    </location>
    <ligand>
        <name>pyridoxal 5'-phosphate</name>
        <dbReference type="ChEBI" id="CHEBI:597326"/>
    </ligand>
</feature>
<evidence type="ECO:0000313" key="11">
    <source>
        <dbReference type="EMBL" id="PSN93342.1"/>
    </source>
</evidence>
<dbReference type="EC" id="4.1.1.20" evidence="5 6"/>
<dbReference type="EMBL" id="NEXH01000052">
    <property type="protein sequence ID" value="PSN93342.1"/>
    <property type="molecule type" value="Genomic_DNA"/>
</dbReference>
<dbReference type="AlphaFoldDB" id="A0A2R6B433"/>
<evidence type="ECO:0000259" key="10">
    <source>
        <dbReference type="Pfam" id="PF02784"/>
    </source>
</evidence>
<dbReference type="InterPro" id="IPR022653">
    <property type="entry name" value="De-COase2_pyr-phos_BS"/>
</dbReference>
<dbReference type="InterPro" id="IPR002986">
    <property type="entry name" value="DAP_deCOOHase_LysA"/>
</dbReference>
<dbReference type="PANTHER" id="PTHR43727:SF2">
    <property type="entry name" value="GROUP IV DECARBOXYLASE"/>
    <property type="match status" value="1"/>
</dbReference>
<dbReference type="Proteomes" id="UP000241284">
    <property type="component" value="Unassembled WGS sequence"/>
</dbReference>
<feature type="binding site" evidence="5">
    <location>
        <position position="392"/>
    </location>
    <ligand>
        <name>substrate</name>
    </ligand>
</feature>
<accession>A0A2R6B433</accession>
<dbReference type="UniPathway" id="UPA00034">
    <property type="reaction ID" value="UER00027"/>
</dbReference>
<dbReference type="GO" id="GO:0009089">
    <property type="term" value="P:lysine biosynthetic process via diaminopimelate"/>
    <property type="evidence" value="ECO:0007669"/>
    <property type="project" value="UniProtKB-UniRule"/>
</dbReference>
<keyword evidence="5 8" id="KW-0457">Lysine biosynthesis</keyword>
<comment type="similarity">
    <text evidence="5">Belongs to the Orn/Lys/Arg decarboxylase class-II family. LysA subfamily.</text>
</comment>
<dbReference type="Gene3D" id="3.20.20.10">
    <property type="entry name" value="Alanine racemase"/>
    <property type="match status" value="1"/>
</dbReference>
<dbReference type="InterPro" id="IPR029066">
    <property type="entry name" value="PLP-binding_barrel"/>
</dbReference>
<dbReference type="SUPFAM" id="SSF51419">
    <property type="entry name" value="PLP-binding barrel"/>
    <property type="match status" value="1"/>
</dbReference>
<evidence type="ECO:0000259" key="9">
    <source>
        <dbReference type="Pfam" id="PF00278"/>
    </source>
</evidence>
<dbReference type="CDD" id="cd06828">
    <property type="entry name" value="PLPDE_III_DapDC"/>
    <property type="match status" value="1"/>
</dbReference>
<feature type="active site" description="Proton donor" evidence="7">
    <location>
        <position position="363"/>
    </location>
</feature>
<gene>
    <name evidence="5" type="primary">lysA</name>
    <name evidence="11" type="ORF">B9Q06_12290</name>
</gene>
<dbReference type="GO" id="GO:0030170">
    <property type="term" value="F:pyridoxal phosphate binding"/>
    <property type="evidence" value="ECO:0007669"/>
    <property type="project" value="UniProtKB-UniRule"/>
</dbReference>
<dbReference type="GO" id="GO:0008836">
    <property type="term" value="F:diaminopimelate decarboxylase activity"/>
    <property type="evidence" value="ECO:0007669"/>
    <property type="project" value="UniProtKB-UniRule"/>
</dbReference>
<comment type="subunit">
    <text evidence="5">Homodimer.</text>
</comment>
<keyword evidence="4 5" id="KW-0456">Lyase</keyword>
<comment type="function">
    <text evidence="5">Specifically catalyzes the decarboxylation of meso-diaminopimelate (meso-DAP) to L-lysine.</text>
</comment>
<dbReference type="FunFam" id="3.20.20.10:FF:000003">
    <property type="entry name" value="Diaminopimelate decarboxylase"/>
    <property type="match status" value="1"/>
</dbReference>
<feature type="binding site" evidence="5">
    <location>
        <position position="296"/>
    </location>
    <ligand>
        <name>substrate</name>
    </ligand>
</feature>
<dbReference type="InterPro" id="IPR000183">
    <property type="entry name" value="Orn/DAP/Arg_de-COase"/>
</dbReference>
<comment type="cofactor">
    <cofactor evidence="1 5 7 8">
        <name>pyridoxal 5'-phosphate</name>
        <dbReference type="ChEBI" id="CHEBI:597326"/>
    </cofactor>
</comment>
<feature type="binding site" evidence="5">
    <location>
        <begin position="293"/>
        <end position="296"/>
    </location>
    <ligand>
        <name>pyridoxal 5'-phosphate</name>
        <dbReference type="ChEBI" id="CHEBI:597326"/>
    </ligand>
</feature>
<dbReference type="InterPro" id="IPR009006">
    <property type="entry name" value="Ala_racemase/Decarboxylase_C"/>
</dbReference>
<feature type="binding site" evidence="5">
    <location>
        <position position="336"/>
    </location>
    <ligand>
        <name>substrate</name>
    </ligand>
</feature>
<evidence type="ECO:0000256" key="8">
    <source>
        <dbReference type="RuleBase" id="RU003738"/>
    </source>
</evidence>
<keyword evidence="3 5" id="KW-0663">Pyridoxal phosphate</keyword>
<dbReference type="InterPro" id="IPR022644">
    <property type="entry name" value="De-COase2_N"/>
</dbReference>
<evidence type="ECO:0000256" key="5">
    <source>
        <dbReference type="HAMAP-Rule" id="MF_02120"/>
    </source>
</evidence>
<reference evidence="11 12" key="1">
    <citation type="submission" date="2017-04" db="EMBL/GenBank/DDBJ databases">
        <title>Novel microbial lineages endemic to geothermal iron-oxide mats fill important gaps in the evolutionary history of Archaea.</title>
        <authorList>
            <person name="Jay Z.J."/>
            <person name="Beam J.P."/>
            <person name="Dlakic M."/>
            <person name="Rusch D.B."/>
            <person name="Kozubal M.A."/>
            <person name="Inskeep W.P."/>
        </authorList>
    </citation>
    <scope>NUCLEOTIDE SEQUENCE [LARGE SCALE GENOMIC DNA]</scope>
    <source>
        <strain evidence="11">ECH_B_2</strain>
    </source>
</reference>
<feature type="binding site" evidence="5">
    <location>
        <position position="392"/>
    </location>
    <ligand>
        <name>pyridoxal 5'-phosphate</name>
        <dbReference type="ChEBI" id="CHEBI:597326"/>
    </ligand>
</feature>
<feature type="modified residue" description="N6-(pyridoxal phosphate)lysine" evidence="5 7">
    <location>
        <position position="76"/>
    </location>
</feature>
<dbReference type="PRINTS" id="PR01179">
    <property type="entry name" value="ODADCRBXLASE"/>
</dbReference>
<feature type="binding site" evidence="5">
    <location>
        <position position="364"/>
    </location>
    <ligand>
        <name>substrate</name>
    </ligand>
</feature>
<dbReference type="PROSITE" id="PS00878">
    <property type="entry name" value="ODR_DC_2_1"/>
    <property type="match status" value="1"/>
</dbReference>
<evidence type="ECO:0000256" key="3">
    <source>
        <dbReference type="ARBA" id="ARBA00022898"/>
    </source>
</evidence>
<evidence type="ECO:0000256" key="2">
    <source>
        <dbReference type="ARBA" id="ARBA00022793"/>
    </source>
</evidence>
<proteinExistence type="inferred from homology"/>
<protein>
    <recommendedName>
        <fullName evidence="5 6">Diaminopimelate decarboxylase</fullName>
        <shortName evidence="5">DAP decarboxylase</shortName>
        <shortName evidence="5">DAPDC</shortName>
        <ecNumber evidence="5 6">4.1.1.20</ecNumber>
    </recommendedName>
</protein>
<dbReference type="Gene3D" id="2.40.37.10">
    <property type="entry name" value="Lyase, Ornithine Decarboxylase, Chain A, domain 1"/>
    <property type="match status" value="1"/>
</dbReference>
<evidence type="ECO:0000256" key="1">
    <source>
        <dbReference type="ARBA" id="ARBA00001933"/>
    </source>
</evidence>
<comment type="catalytic activity">
    <reaction evidence="5 8">
        <text>meso-2,6-diaminopimelate + H(+) = L-lysine + CO2</text>
        <dbReference type="Rhea" id="RHEA:15101"/>
        <dbReference type="ChEBI" id="CHEBI:15378"/>
        <dbReference type="ChEBI" id="CHEBI:16526"/>
        <dbReference type="ChEBI" id="CHEBI:32551"/>
        <dbReference type="ChEBI" id="CHEBI:57791"/>
        <dbReference type="EC" id="4.1.1.20"/>
    </reaction>
</comment>
<dbReference type="HAMAP" id="MF_02120">
    <property type="entry name" value="LysA"/>
    <property type="match status" value="1"/>
</dbReference>
<organism evidence="11 12">
    <name type="scientific">Candidatus Marsarchaeota G2 archaeon ECH_B_2</name>
    <dbReference type="NCBI Taxonomy" id="1978160"/>
    <lineage>
        <taxon>Archaea</taxon>
        <taxon>Candidatus Marsarchaeota</taxon>
        <taxon>Candidatus Marsarchaeota group 2</taxon>
    </lineage>
</organism>
<name>A0A2R6B433_9ARCH</name>
<evidence type="ECO:0000256" key="4">
    <source>
        <dbReference type="ARBA" id="ARBA00023239"/>
    </source>
</evidence>
<comment type="caution">
    <text evidence="11">The sequence shown here is derived from an EMBL/GenBank/DDBJ whole genome shotgun (WGS) entry which is preliminary data.</text>
</comment>
<dbReference type="Pfam" id="PF02784">
    <property type="entry name" value="Orn_Arg_deC_N"/>
    <property type="match status" value="1"/>
</dbReference>
<dbReference type="SUPFAM" id="SSF50621">
    <property type="entry name" value="Alanine racemase C-terminal domain-like"/>
    <property type="match status" value="1"/>
</dbReference>
<dbReference type="PRINTS" id="PR01181">
    <property type="entry name" value="DAPDCRBXLASE"/>
</dbReference>